<sequence>MSMKSFFLNIIFIFFSLVSFSQENQSSNFWSNVRFGGGIGLNFGDGFFSGTLAPQAIYDFNPYFSAGLGLNGSYSSQRNVFKSTILGGSVIALTNPFPEIQVSAELEQVNVNTDFDSQFSSNTRDNFWATALFLGVGYRTGNVTFGVRYDVLYDEDESIYADPWLPFVRFWF</sequence>
<dbReference type="EMBL" id="BMDQ01000001">
    <property type="protein sequence ID" value="GGI55994.1"/>
    <property type="molecule type" value="Genomic_DNA"/>
</dbReference>
<name>A0ABQ2BU77_9FLAO</name>
<organism evidence="2 3">
    <name type="scientific">Winogradskyella haliclonae</name>
    <dbReference type="NCBI Taxonomy" id="2048558"/>
    <lineage>
        <taxon>Bacteria</taxon>
        <taxon>Pseudomonadati</taxon>
        <taxon>Bacteroidota</taxon>
        <taxon>Flavobacteriia</taxon>
        <taxon>Flavobacteriales</taxon>
        <taxon>Flavobacteriaceae</taxon>
        <taxon>Winogradskyella</taxon>
    </lineage>
</organism>
<protein>
    <recommendedName>
        <fullName evidence="4">Alpha-ketoglutarate decarboxylase</fullName>
    </recommendedName>
</protein>
<evidence type="ECO:0000313" key="3">
    <source>
        <dbReference type="Proteomes" id="UP000624701"/>
    </source>
</evidence>
<dbReference type="Proteomes" id="UP000624701">
    <property type="component" value="Unassembled WGS sequence"/>
</dbReference>
<evidence type="ECO:0000256" key="1">
    <source>
        <dbReference type="SAM" id="SignalP"/>
    </source>
</evidence>
<evidence type="ECO:0000313" key="2">
    <source>
        <dbReference type="EMBL" id="GGI55994.1"/>
    </source>
</evidence>
<feature type="chain" id="PRO_5047244293" description="Alpha-ketoglutarate decarboxylase" evidence="1">
    <location>
        <begin position="22"/>
        <end position="172"/>
    </location>
</feature>
<keyword evidence="3" id="KW-1185">Reference proteome</keyword>
<proteinExistence type="predicted"/>
<feature type="signal peptide" evidence="1">
    <location>
        <begin position="1"/>
        <end position="21"/>
    </location>
</feature>
<gene>
    <name evidence="2" type="ORF">GCM10011444_03030</name>
</gene>
<evidence type="ECO:0008006" key="4">
    <source>
        <dbReference type="Google" id="ProtNLM"/>
    </source>
</evidence>
<comment type="caution">
    <text evidence="2">The sequence shown here is derived from an EMBL/GenBank/DDBJ whole genome shotgun (WGS) entry which is preliminary data.</text>
</comment>
<keyword evidence="1" id="KW-0732">Signal</keyword>
<accession>A0ABQ2BU77</accession>
<reference evidence="3" key="1">
    <citation type="journal article" date="2019" name="Int. J. Syst. Evol. Microbiol.">
        <title>The Global Catalogue of Microorganisms (GCM) 10K type strain sequencing project: providing services to taxonomists for standard genome sequencing and annotation.</title>
        <authorList>
            <consortium name="The Broad Institute Genomics Platform"/>
            <consortium name="The Broad Institute Genome Sequencing Center for Infectious Disease"/>
            <person name="Wu L."/>
            <person name="Ma J."/>
        </authorList>
    </citation>
    <scope>NUCLEOTIDE SEQUENCE [LARGE SCALE GENOMIC DNA]</scope>
    <source>
        <strain evidence="3">CCM 8681</strain>
    </source>
</reference>